<dbReference type="InterPro" id="IPR004995">
    <property type="entry name" value="Spore_Ger"/>
</dbReference>
<dbReference type="PANTHER" id="PTHR22550">
    <property type="entry name" value="SPORE GERMINATION PROTEIN"/>
    <property type="match status" value="1"/>
</dbReference>
<reference evidence="5" key="2">
    <citation type="journal article" date="2021" name="PeerJ">
        <title>Extensive microbial diversity within the chicken gut microbiome revealed by metagenomics and culture.</title>
        <authorList>
            <person name="Gilroy R."/>
            <person name="Ravi A."/>
            <person name="Getino M."/>
            <person name="Pursley I."/>
            <person name="Horton D.L."/>
            <person name="Alikhan N.F."/>
            <person name="Baker D."/>
            <person name="Gharbi K."/>
            <person name="Hall N."/>
            <person name="Watson M."/>
            <person name="Adriaenssens E.M."/>
            <person name="Foster-Nyarko E."/>
            <person name="Jarju S."/>
            <person name="Secka A."/>
            <person name="Antonio M."/>
            <person name="Oren A."/>
            <person name="Chaudhuri R.R."/>
            <person name="La Ragione R."/>
            <person name="Hildebrand F."/>
            <person name="Pallen M.J."/>
        </authorList>
    </citation>
    <scope>NUCLEOTIDE SEQUENCE</scope>
    <source>
        <strain evidence="5">2830</strain>
    </source>
</reference>
<evidence type="ECO:0000256" key="2">
    <source>
        <dbReference type="ARBA" id="ARBA00023136"/>
    </source>
</evidence>
<evidence type="ECO:0000256" key="1">
    <source>
        <dbReference type="ARBA" id="ARBA00005278"/>
    </source>
</evidence>
<feature type="transmembrane region" description="Helical" evidence="4">
    <location>
        <begin position="334"/>
        <end position="350"/>
    </location>
</feature>
<evidence type="ECO:0000256" key="3">
    <source>
        <dbReference type="SAM" id="MobiDB-lite"/>
    </source>
</evidence>
<proteinExistence type="inferred from homology"/>
<comment type="caution">
    <text evidence="5">The sequence shown here is derived from an EMBL/GenBank/DDBJ whole genome shotgun (WGS) entry which is preliminary data.</text>
</comment>
<gene>
    <name evidence="5" type="ORF">IAB00_02475</name>
</gene>
<keyword evidence="2 4" id="KW-0472">Membrane</keyword>
<dbReference type="GO" id="GO:0009847">
    <property type="term" value="P:spore germination"/>
    <property type="evidence" value="ECO:0007669"/>
    <property type="project" value="InterPro"/>
</dbReference>
<keyword evidence="4" id="KW-0812">Transmembrane</keyword>
<comment type="similarity">
    <text evidence="1">Belongs to the GerABKA family.</text>
</comment>
<evidence type="ECO:0000313" key="6">
    <source>
        <dbReference type="Proteomes" id="UP000824124"/>
    </source>
</evidence>
<organism evidence="5 6">
    <name type="scientific">Candidatus Avidehalobacter gallistercoris</name>
    <dbReference type="NCBI Taxonomy" id="2840694"/>
    <lineage>
        <taxon>Bacteria</taxon>
        <taxon>Bacillati</taxon>
        <taxon>Bacillota</taxon>
        <taxon>Clostridia</taxon>
        <taxon>Eubacteriales</taxon>
        <taxon>Peptococcaceae</taxon>
        <taxon>Peptococcaceae incertae sedis</taxon>
        <taxon>Candidatus Avidehalobacter</taxon>
    </lineage>
</organism>
<feature type="transmembrane region" description="Helical" evidence="4">
    <location>
        <begin position="410"/>
        <end position="428"/>
    </location>
</feature>
<protein>
    <submittedName>
        <fullName evidence="5">Spore germination protein</fullName>
    </submittedName>
</protein>
<keyword evidence="4" id="KW-1133">Transmembrane helix</keyword>
<dbReference type="GO" id="GO:0016020">
    <property type="term" value="C:membrane"/>
    <property type="evidence" value="ECO:0007669"/>
    <property type="project" value="InterPro"/>
</dbReference>
<feature type="transmembrane region" description="Helical" evidence="4">
    <location>
        <begin position="357"/>
        <end position="374"/>
    </location>
</feature>
<dbReference type="Pfam" id="PF03323">
    <property type="entry name" value="GerA"/>
    <property type="match status" value="1"/>
</dbReference>
<dbReference type="AlphaFoldDB" id="A0A9D1HJY5"/>
<evidence type="ECO:0000256" key="4">
    <source>
        <dbReference type="SAM" id="Phobius"/>
    </source>
</evidence>
<feature type="transmembrane region" description="Helical" evidence="4">
    <location>
        <begin position="380"/>
        <end position="401"/>
    </location>
</feature>
<dbReference type="InterPro" id="IPR050768">
    <property type="entry name" value="UPF0353/GerABKA_families"/>
</dbReference>
<accession>A0A9D1HJY5</accession>
<dbReference type="EMBL" id="DVMH01000015">
    <property type="protein sequence ID" value="HIU10100.1"/>
    <property type="molecule type" value="Genomic_DNA"/>
</dbReference>
<dbReference type="PIRSF" id="PIRSF005690">
    <property type="entry name" value="GerBA"/>
    <property type="match status" value="1"/>
</dbReference>
<feature type="transmembrane region" description="Helical" evidence="4">
    <location>
        <begin position="290"/>
        <end position="314"/>
    </location>
</feature>
<name>A0A9D1HJY5_9FIRM</name>
<evidence type="ECO:0000313" key="5">
    <source>
        <dbReference type="EMBL" id="HIU10100.1"/>
    </source>
</evidence>
<dbReference type="Proteomes" id="UP000824124">
    <property type="component" value="Unassembled WGS sequence"/>
</dbReference>
<dbReference type="PANTHER" id="PTHR22550:SF5">
    <property type="entry name" value="LEUCINE ZIPPER PROTEIN 4"/>
    <property type="match status" value="1"/>
</dbReference>
<feature type="region of interest" description="Disordered" evidence="3">
    <location>
        <begin position="481"/>
        <end position="500"/>
    </location>
</feature>
<reference evidence="5" key="1">
    <citation type="submission" date="2020-10" db="EMBL/GenBank/DDBJ databases">
        <authorList>
            <person name="Gilroy R."/>
        </authorList>
    </citation>
    <scope>NUCLEOTIDE SEQUENCE</scope>
    <source>
        <strain evidence="5">2830</strain>
    </source>
</reference>
<sequence length="500" mass="54961">MAKEKRPTLYFTADLAKNIQLVQDYVGEYADLVVRRIEVAGKLAAATICFDGMTDKDAVAEFIIKPLLQNREAFSLPPQRIAAEVLFVADWAIADNVQAFMDRIFSGDCGVLFESSPCGIISDLKGFERRGISEPQTEIVVRGSREGFIENLKTNMSMLRRRIKTPDLCFETLKLGTETNTNACLAYIRGLADPDVVAEAKRRLAGVEIDSILESGYIEQLIEDAPFSPFPTLANSEKPDKVTAKLLEGRVAVMVDGTPFVLTAPMLFVESFQSAEDYYARPFMASLVRFLRFLAFAFAIYGPALYIAVCSFHTELIPSNLMLNMWQAAGDTPLSAGWSVLFYSLVYEVVREAGIRLPRAVGAAISIVGGLVIGDMAVTAGLISAPVVIIVAFTAIAMFVVDALTDAATVLRFIFIFLAWWLGFWGLMLGTVLLLLHLASLSSFGVSYLAPFAPLLPYQLRDTVIRAPLWLQGRRPENLTAGGMWRQNPQVPPAGGREEL</sequence>